<feature type="compositionally biased region" description="Polar residues" evidence="1">
    <location>
        <begin position="1155"/>
        <end position="1164"/>
    </location>
</feature>
<feature type="chain" id="PRO_5042238829" evidence="2">
    <location>
        <begin position="26"/>
        <end position="1164"/>
    </location>
</feature>
<accession>A0AAD9LSL3</accession>
<feature type="compositionally biased region" description="Acidic residues" evidence="1">
    <location>
        <begin position="512"/>
        <end position="521"/>
    </location>
</feature>
<comment type="caution">
    <text evidence="3">The sequence shown here is derived from an EMBL/GenBank/DDBJ whole genome shotgun (WGS) entry which is preliminary data.</text>
</comment>
<feature type="compositionally biased region" description="Polar residues" evidence="1">
    <location>
        <begin position="1106"/>
        <end position="1118"/>
    </location>
</feature>
<reference evidence="3" key="1">
    <citation type="submission" date="2023-08" db="EMBL/GenBank/DDBJ databases">
        <title>Reference Genome Resource for the Citrus Pathogen Phytophthora citrophthora.</title>
        <authorList>
            <person name="Moller H."/>
            <person name="Coetzee B."/>
            <person name="Rose L.J."/>
            <person name="Van Niekerk J.M."/>
        </authorList>
    </citation>
    <scope>NUCLEOTIDE SEQUENCE</scope>
    <source>
        <strain evidence="3">STE-U-9442</strain>
    </source>
</reference>
<dbReference type="EMBL" id="JASMQC010000002">
    <property type="protein sequence ID" value="KAK1947091.1"/>
    <property type="molecule type" value="Genomic_DNA"/>
</dbReference>
<proteinExistence type="predicted"/>
<gene>
    <name evidence="3" type="ORF">P3T76_001101</name>
</gene>
<keyword evidence="4" id="KW-1185">Reference proteome</keyword>
<keyword evidence="2" id="KW-0732">Signal</keyword>
<organism evidence="3 4">
    <name type="scientific">Phytophthora citrophthora</name>
    <dbReference type="NCBI Taxonomy" id="4793"/>
    <lineage>
        <taxon>Eukaryota</taxon>
        <taxon>Sar</taxon>
        <taxon>Stramenopiles</taxon>
        <taxon>Oomycota</taxon>
        <taxon>Peronosporomycetes</taxon>
        <taxon>Peronosporales</taxon>
        <taxon>Peronosporaceae</taxon>
        <taxon>Phytophthora</taxon>
    </lineage>
</organism>
<sequence length="1164" mass="122703">MAIKRRSASVRLVVLATAFFSRASAEIDLSNWVSPVNASESACYRKTYLSSDVCATGYESDDIATCWAQCPLNYPVECGMECIPQSADCTSEVLDKVASVATVALNAATLGVFGELNKANKALQLGVKCGQKLFAATSSLVSYVDELQDKGTPSEQLLTLVNQSDLVVNELPAAVCTCLGLPVNTETLELSAQVVDAVKQIVTAVVENGAALLDPNSFLDLINDVGVDDSVQDLDADSLPQLQDVLTAGTTCGSKLQAIFHKVTQFITSMKSKDPSTTVSAIRQALSVSELFLSDIPAVTNNCVRNLTDDAFSTRDSLRTVVSTISDGLVDGSVDDEGDAISTVDYLAKVADMGLDVIAMFDPTGIADMMSTFIQPICGPTAFMGEIDDGSLDDALALTTEGYAFNGSYGTWKHAGDGSVTIIFESLDTKDVTVHIHSGGDTVAKVDVDSGETVTWNSTVKELQDKTLYMDRWRAGLLGVPGSGGGSLVMWVPHSSERGEVGLHVWLTGGADDSDDADQNDGEGSSMQEEDQMDQKSASDDIATPAPTTMEDASVTPAPTKSKNEPVTPAPTTSFWLVLLAVSIAIATSSAESDAPNWISPVNASESACYRKTYLSTKTCATGYESDHVATCWAQCPLNYPVECGMECIPQSSDCTSEVLTKVKSVATVALNAATAGVFGELLKASEAIQLGVKCGHKLFTATSSLVSYVEELQANETQSQQLLSLVNQSDLVVNELPAAVCTCLGIPINTDNLELRAEIAKVVTQIVTTAVEDGTSLLNPSNFLAFIKDLGVDDSVQKLDQDSLDQLQDVLTSGATCGTKLQAIITKITDFIVVMKSGDPSTTVSAIRQALSVSELFLSDIPAVTNNCVRNLTDDAFSTRDSLRTVVSTISDGLVDGSVDDEGDAISTVDYLAKVADMGLDVIAMFDPTGIADMMSTFIQPICGPTAFMGEIDDGSLDDALALTTEGYAFNGSYGTWKHAGDGSVTIIFESLDTKDVTVHIHSGGDTVAKVDVDSGETVTWNSTVKELQDKTLYMDRWRAGLLGVPGSGGGSLVMWVPHSSEGGNIVLHVKIHGDDGEIGSSSGSSEDVVQQNNSGSGDLDETIQVPTGSLAQSETGSAGEDITFPPTIATPAPTTAKEGFVTPAPTTDEDPTQHNNDPYCQR</sequence>
<name>A0AAD9LSL3_9STRA</name>
<evidence type="ECO:0000256" key="2">
    <source>
        <dbReference type="SAM" id="SignalP"/>
    </source>
</evidence>
<evidence type="ECO:0000313" key="4">
    <source>
        <dbReference type="Proteomes" id="UP001259832"/>
    </source>
</evidence>
<evidence type="ECO:0000313" key="3">
    <source>
        <dbReference type="EMBL" id="KAK1947091.1"/>
    </source>
</evidence>
<dbReference type="AlphaFoldDB" id="A0AAD9LSL3"/>
<feature type="region of interest" description="Disordered" evidence="1">
    <location>
        <begin position="1077"/>
        <end position="1164"/>
    </location>
</feature>
<feature type="compositionally biased region" description="Low complexity" evidence="1">
    <location>
        <begin position="1127"/>
        <end position="1138"/>
    </location>
</feature>
<feature type="compositionally biased region" description="Low complexity" evidence="1">
    <location>
        <begin position="1080"/>
        <end position="1089"/>
    </location>
</feature>
<evidence type="ECO:0000256" key="1">
    <source>
        <dbReference type="SAM" id="MobiDB-lite"/>
    </source>
</evidence>
<dbReference type="Proteomes" id="UP001259832">
    <property type="component" value="Unassembled WGS sequence"/>
</dbReference>
<protein>
    <submittedName>
        <fullName evidence="3">Uncharacterized protein</fullName>
    </submittedName>
</protein>
<feature type="region of interest" description="Disordered" evidence="1">
    <location>
        <begin position="507"/>
        <end position="568"/>
    </location>
</feature>
<feature type="signal peptide" evidence="2">
    <location>
        <begin position="1"/>
        <end position="25"/>
    </location>
</feature>